<organism evidence="2 3">
    <name type="scientific">Candidatus Magasanikbacteria bacterium CG10_big_fil_rev_8_21_14_0_10_40_10</name>
    <dbReference type="NCBI Taxonomy" id="1974648"/>
    <lineage>
        <taxon>Bacteria</taxon>
        <taxon>Candidatus Magasanikiibacteriota</taxon>
    </lineage>
</organism>
<keyword evidence="1" id="KW-0472">Membrane</keyword>
<dbReference type="Proteomes" id="UP000231183">
    <property type="component" value="Unassembled WGS sequence"/>
</dbReference>
<comment type="caution">
    <text evidence="2">The sequence shown here is derived from an EMBL/GenBank/DDBJ whole genome shotgun (WGS) entry which is preliminary data.</text>
</comment>
<feature type="transmembrane region" description="Helical" evidence="1">
    <location>
        <begin position="23"/>
        <end position="47"/>
    </location>
</feature>
<dbReference type="AlphaFoldDB" id="A0A2M6W2V4"/>
<evidence type="ECO:0000256" key="1">
    <source>
        <dbReference type="SAM" id="Phobius"/>
    </source>
</evidence>
<feature type="transmembrane region" description="Helical" evidence="1">
    <location>
        <begin position="59"/>
        <end position="88"/>
    </location>
</feature>
<gene>
    <name evidence="2" type="ORF">COU31_05195</name>
</gene>
<proteinExistence type="predicted"/>
<keyword evidence="1" id="KW-0812">Transmembrane</keyword>
<dbReference type="EMBL" id="PFBX01000055">
    <property type="protein sequence ID" value="PIT87050.1"/>
    <property type="molecule type" value="Genomic_DNA"/>
</dbReference>
<evidence type="ECO:0000313" key="2">
    <source>
        <dbReference type="EMBL" id="PIT87050.1"/>
    </source>
</evidence>
<name>A0A2M6W2V4_9BACT</name>
<reference evidence="3" key="1">
    <citation type="submission" date="2017-09" db="EMBL/GenBank/DDBJ databases">
        <title>Depth-based differentiation of microbial function through sediment-hosted aquifers and enrichment of novel symbionts in the deep terrestrial subsurface.</title>
        <authorList>
            <person name="Probst A.J."/>
            <person name="Ladd B."/>
            <person name="Jarett J.K."/>
            <person name="Geller-Mcgrath D.E."/>
            <person name="Sieber C.M.K."/>
            <person name="Emerson J.B."/>
            <person name="Anantharaman K."/>
            <person name="Thomas B.C."/>
            <person name="Malmstrom R."/>
            <person name="Stieglmeier M."/>
            <person name="Klingl A."/>
            <person name="Woyke T."/>
            <person name="Ryan C.M."/>
            <person name="Banfield J.F."/>
        </authorList>
    </citation>
    <scope>NUCLEOTIDE SEQUENCE [LARGE SCALE GENOMIC DNA]</scope>
</reference>
<protein>
    <submittedName>
        <fullName evidence="2">Uncharacterized protein</fullName>
    </submittedName>
</protein>
<keyword evidence="1" id="KW-1133">Transmembrane helix</keyword>
<sequence>MALGDLIHAKPYETIVARVRRHYITFVPTIVFFILLTLVPFGLWFLIRNIFPHLLTGAISLPILIMVASIYYLSLMLFFYTAFIEFYLDIHIITNDRLVDVEQITLFARRISEVDLYQIQDASSVIKGFFATLFKYGNLEIQTAGTVPKFIMENVPHPHELRQRLLDLAAEDKRHHRNGK</sequence>
<evidence type="ECO:0000313" key="3">
    <source>
        <dbReference type="Proteomes" id="UP000231183"/>
    </source>
</evidence>
<accession>A0A2M6W2V4</accession>